<evidence type="ECO:0000313" key="3">
    <source>
        <dbReference type="EMBL" id="KAF7386484.1"/>
    </source>
</evidence>
<reference evidence="3" key="1">
    <citation type="journal article" date="2020" name="G3 (Bethesda)">
        <title>High-Quality Assemblies for Three Invasive Social Wasps from the &lt;i&gt;Vespula&lt;/i&gt; Genus.</title>
        <authorList>
            <person name="Harrop T.W.R."/>
            <person name="Guhlin J."/>
            <person name="McLaughlin G.M."/>
            <person name="Permina E."/>
            <person name="Stockwell P."/>
            <person name="Gilligan J."/>
            <person name="Le Lec M.F."/>
            <person name="Gruber M.A.M."/>
            <person name="Quinn O."/>
            <person name="Lovegrove M."/>
            <person name="Duncan E.J."/>
            <person name="Remnant E.J."/>
            <person name="Van Eeckhoven J."/>
            <person name="Graham B."/>
            <person name="Knapp R.A."/>
            <person name="Langford K.W."/>
            <person name="Kronenberg Z."/>
            <person name="Press M.O."/>
            <person name="Eacker S.M."/>
            <person name="Wilson-Rankin E.E."/>
            <person name="Purcell J."/>
            <person name="Lester P.J."/>
            <person name="Dearden P.K."/>
        </authorList>
    </citation>
    <scope>NUCLEOTIDE SEQUENCE</scope>
    <source>
        <strain evidence="3">Linc-1</strain>
    </source>
</reference>
<name>A0A834JDN1_VESGE</name>
<feature type="region of interest" description="Disordered" evidence="1">
    <location>
        <begin position="67"/>
        <end position="86"/>
    </location>
</feature>
<accession>A0A834JDN1</accession>
<proteinExistence type="predicted"/>
<evidence type="ECO:0000313" key="4">
    <source>
        <dbReference type="Proteomes" id="UP000617340"/>
    </source>
</evidence>
<keyword evidence="4" id="KW-1185">Reference proteome</keyword>
<dbReference type="AlphaFoldDB" id="A0A834JDN1"/>
<keyword evidence="2" id="KW-0472">Membrane</keyword>
<keyword evidence="2" id="KW-0812">Transmembrane</keyword>
<protein>
    <submittedName>
        <fullName evidence="3">Uncharacterized protein</fullName>
    </submittedName>
</protein>
<sequence>MSTQCRSRMLRIKDVWHLHQNIHTKTLEQPCTRCLDITPIPSNLNIGNNQSHPPWRRQEKDYFSPSNSGYFQTKPVDPNGKKNDGRRMTSSTIQRYYFQSTFVIIIGLYGITDHRTQLKSSVFNCGSYGASAAHDAVMDLINDHKAFLSHLEKAG</sequence>
<gene>
    <name evidence="3" type="ORF">HZH68_013616</name>
</gene>
<feature type="transmembrane region" description="Helical" evidence="2">
    <location>
        <begin position="96"/>
        <end position="112"/>
    </location>
</feature>
<keyword evidence="2" id="KW-1133">Transmembrane helix</keyword>
<organism evidence="3 4">
    <name type="scientific">Vespula germanica</name>
    <name type="common">German yellow jacket</name>
    <name type="synonym">Paravespula germanica</name>
    <dbReference type="NCBI Taxonomy" id="30212"/>
    <lineage>
        <taxon>Eukaryota</taxon>
        <taxon>Metazoa</taxon>
        <taxon>Ecdysozoa</taxon>
        <taxon>Arthropoda</taxon>
        <taxon>Hexapoda</taxon>
        <taxon>Insecta</taxon>
        <taxon>Pterygota</taxon>
        <taxon>Neoptera</taxon>
        <taxon>Endopterygota</taxon>
        <taxon>Hymenoptera</taxon>
        <taxon>Apocrita</taxon>
        <taxon>Aculeata</taxon>
        <taxon>Vespoidea</taxon>
        <taxon>Vespidae</taxon>
        <taxon>Vespinae</taxon>
        <taxon>Vespula</taxon>
    </lineage>
</organism>
<evidence type="ECO:0000256" key="2">
    <source>
        <dbReference type="SAM" id="Phobius"/>
    </source>
</evidence>
<dbReference type="Proteomes" id="UP000617340">
    <property type="component" value="Unassembled WGS sequence"/>
</dbReference>
<comment type="caution">
    <text evidence="3">The sequence shown here is derived from an EMBL/GenBank/DDBJ whole genome shotgun (WGS) entry which is preliminary data.</text>
</comment>
<evidence type="ECO:0000256" key="1">
    <source>
        <dbReference type="SAM" id="MobiDB-lite"/>
    </source>
</evidence>
<dbReference type="EMBL" id="JACSDZ010000015">
    <property type="protein sequence ID" value="KAF7386484.1"/>
    <property type="molecule type" value="Genomic_DNA"/>
</dbReference>